<dbReference type="Pfam" id="PF07715">
    <property type="entry name" value="Plug"/>
    <property type="match status" value="1"/>
</dbReference>
<evidence type="ECO:0000259" key="13">
    <source>
        <dbReference type="Pfam" id="PF00593"/>
    </source>
</evidence>
<dbReference type="GO" id="GO:0009279">
    <property type="term" value="C:cell outer membrane"/>
    <property type="evidence" value="ECO:0007669"/>
    <property type="project" value="UniProtKB-SubCell"/>
</dbReference>
<dbReference type="GO" id="GO:0015344">
    <property type="term" value="F:siderophore uptake transmembrane transporter activity"/>
    <property type="evidence" value="ECO:0007669"/>
    <property type="project" value="TreeGrafter"/>
</dbReference>
<evidence type="ECO:0000256" key="9">
    <source>
        <dbReference type="ARBA" id="ARBA00023237"/>
    </source>
</evidence>
<evidence type="ECO:0000256" key="12">
    <source>
        <dbReference type="SAM" id="Phobius"/>
    </source>
</evidence>
<evidence type="ECO:0008006" key="17">
    <source>
        <dbReference type="Google" id="ProtNLM"/>
    </source>
</evidence>
<dbReference type="InterPro" id="IPR012910">
    <property type="entry name" value="Plug_dom"/>
</dbReference>
<evidence type="ECO:0000256" key="8">
    <source>
        <dbReference type="ARBA" id="ARBA00023170"/>
    </source>
</evidence>
<dbReference type="InterPro" id="IPR000531">
    <property type="entry name" value="Beta-barrel_TonB"/>
</dbReference>
<keyword evidence="8" id="KW-0675">Receptor</keyword>
<dbReference type="PANTHER" id="PTHR30069:SF29">
    <property type="entry name" value="HEMOGLOBIN AND HEMOGLOBIN-HAPTOGLOBIN-BINDING PROTEIN 1-RELATED"/>
    <property type="match status" value="1"/>
</dbReference>
<evidence type="ECO:0000256" key="4">
    <source>
        <dbReference type="ARBA" id="ARBA00022692"/>
    </source>
</evidence>
<evidence type="ECO:0000313" key="15">
    <source>
        <dbReference type="EMBL" id="KGE87006.1"/>
    </source>
</evidence>
<comment type="similarity">
    <text evidence="10 11">Belongs to the TonB-dependent receptor family.</text>
</comment>
<dbReference type="Pfam" id="PF00593">
    <property type="entry name" value="TonB_dep_Rec_b-barrel"/>
    <property type="match status" value="1"/>
</dbReference>
<keyword evidence="12" id="KW-1133">Transmembrane helix</keyword>
<feature type="domain" description="TonB-dependent receptor-like beta-barrel" evidence="13">
    <location>
        <begin position="247"/>
        <end position="666"/>
    </location>
</feature>
<keyword evidence="7 10" id="KW-0472">Membrane</keyword>
<dbReference type="Gene3D" id="2.40.170.20">
    <property type="entry name" value="TonB-dependent receptor, beta-barrel domain"/>
    <property type="match status" value="1"/>
</dbReference>
<evidence type="ECO:0000256" key="6">
    <source>
        <dbReference type="ARBA" id="ARBA00023077"/>
    </source>
</evidence>
<evidence type="ECO:0000256" key="1">
    <source>
        <dbReference type="ARBA" id="ARBA00004571"/>
    </source>
</evidence>
<dbReference type="EMBL" id="JPOS01000039">
    <property type="protein sequence ID" value="KGE87006.1"/>
    <property type="molecule type" value="Genomic_DNA"/>
</dbReference>
<evidence type="ECO:0000256" key="11">
    <source>
        <dbReference type="RuleBase" id="RU003357"/>
    </source>
</evidence>
<keyword evidence="4 10" id="KW-0812">Transmembrane</keyword>
<evidence type="ECO:0000256" key="2">
    <source>
        <dbReference type="ARBA" id="ARBA00022448"/>
    </source>
</evidence>
<evidence type="ECO:0000256" key="10">
    <source>
        <dbReference type="PROSITE-ProRule" id="PRU01360"/>
    </source>
</evidence>
<dbReference type="InterPro" id="IPR036942">
    <property type="entry name" value="Beta-barrel_TonB_sf"/>
</dbReference>
<keyword evidence="16" id="KW-1185">Reference proteome</keyword>
<evidence type="ECO:0000313" key="16">
    <source>
        <dbReference type="Proteomes" id="UP000029736"/>
    </source>
</evidence>
<feature type="transmembrane region" description="Helical" evidence="12">
    <location>
        <begin position="12"/>
        <end position="33"/>
    </location>
</feature>
<keyword evidence="6 11" id="KW-0798">TonB box</keyword>
<keyword evidence="9 10" id="KW-0998">Cell outer membrane</keyword>
<organism evidence="15 16">
    <name type="scientific">Phaeodactylibacter xiamenensis</name>
    <dbReference type="NCBI Taxonomy" id="1524460"/>
    <lineage>
        <taxon>Bacteria</taxon>
        <taxon>Pseudomonadati</taxon>
        <taxon>Bacteroidota</taxon>
        <taxon>Saprospiria</taxon>
        <taxon>Saprospirales</taxon>
        <taxon>Haliscomenobacteraceae</taxon>
        <taxon>Phaeodactylibacter</taxon>
    </lineage>
</organism>
<dbReference type="InterPro" id="IPR037066">
    <property type="entry name" value="Plug_dom_sf"/>
</dbReference>
<name>A0A098S4P3_9BACT</name>
<dbReference type="PROSITE" id="PS52016">
    <property type="entry name" value="TONB_DEPENDENT_REC_3"/>
    <property type="match status" value="1"/>
</dbReference>
<dbReference type="InterPro" id="IPR039426">
    <property type="entry name" value="TonB-dep_rcpt-like"/>
</dbReference>
<comment type="caution">
    <text evidence="15">The sequence shown here is derived from an EMBL/GenBank/DDBJ whole genome shotgun (WGS) entry which is preliminary data.</text>
</comment>
<keyword evidence="5" id="KW-0732">Signal</keyword>
<evidence type="ECO:0000256" key="5">
    <source>
        <dbReference type="ARBA" id="ARBA00022729"/>
    </source>
</evidence>
<dbReference type="AlphaFoldDB" id="A0A098S4P3"/>
<comment type="subcellular location">
    <subcellularLocation>
        <location evidence="1 10">Cell outer membrane</location>
        <topology evidence="1 10">Multi-pass membrane protein</topology>
    </subcellularLocation>
</comment>
<dbReference type="Proteomes" id="UP000029736">
    <property type="component" value="Unassembled WGS sequence"/>
</dbReference>
<keyword evidence="2 10" id="KW-0813">Transport</keyword>
<proteinExistence type="inferred from homology"/>
<dbReference type="SUPFAM" id="SSF56935">
    <property type="entry name" value="Porins"/>
    <property type="match status" value="1"/>
</dbReference>
<evidence type="ECO:0000256" key="3">
    <source>
        <dbReference type="ARBA" id="ARBA00022452"/>
    </source>
</evidence>
<dbReference type="STRING" id="1524460.IX84_18435"/>
<protein>
    <recommendedName>
        <fullName evidence="17">TonB-dependent receptor</fullName>
    </recommendedName>
</protein>
<keyword evidence="3 10" id="KW-1134">Transmembrane beta strand</keyword>
<evidence type="ECO:0000259" key="14">
    <source>
        <dbReference type="Pfam" id="PF07715"/>
    </source>
</evidence>
<evidence type="ECO:0000256" key="7">
    <source>
        <dbReference type="ARBA" id="ARBA00023136"/>
    </source>
</evidence>
<sequence length="708" mass="80236">MVKQSRSNLQEHMRTIFFVCCFFITIGTCPPLYGQASLPPDSSLWALQLQDVIVTAQYAPTDSRNAVHDVITIREEVIEQRGATNLEQLLQQEANIRIRQDMVLGSSMSLLGIDGQNVKIMVDGVPVIGRQDGNIDLSQLNLNNIERVEIVEGPMSVSYGTDALGGVINLITKKSQLDRYDLNLTSQVEARGENRYAAAFGARLTDDITLRLNGGYDVFGGFSENDSLRSVLWNPREQWFADAYLGYRLDDKRKLFYTGSFFDEEVQNLGNIRRPQFKPYAFDDFYLTRRINHSLAYEGQVGKNYYLQATTGYNQFRRYKRTLRTNFEENEQLEVPGMQDTARFSGAMLRATFASQYADSPLNFQVGVDLRYDDATGQRIQDSLSSREGFSQIGDYAAFGSLRYQPWEALTAEAGLRYAYNTRYEAPLVPSFHLKYRLNEQWALRGSYSQGFRSPDLKELFFEFIDINHFILGNPNLRAERSDNLQLGLFYEQRGDEWRLKGKIKGFYNDIRDKIELFEYIETDEGIAPAIDTSTLRFAYFNQAVYKTQGINFSLSYSTPRLELSANASTIGYYNPASEDLPELDAFTYAMEYSGSATYRWLKAGLSASLFVRVNDRQVNFFPTTDAEGNTIAGQRIQDGFTMADFTLTKSFWKERIDLTLGARNLLDVRRANIQGAASGGAHSGGTGSAPVSPGRNVFVRMMVDLGW</sequence>
<accession>A0A098S4P3</accession>
<dbReference type="Gene3D" id="2.170.130.10">
    <property type="entry name" value="TonB-dependent receptor, plug domain"/>
    <property type="match status" value="1"/>
</dbReference>
<reference evidence="15 16" key="1">
    <citation type="journal article" date="2014" name="Int. J. Syst. Evol. Microbiol.">
        <title>Phaeodactylibacter xiamenensis gen. nov., sp. nov., a member of the family Saprospiraceae isolated from the marine alga Phaeodactylum tricornutum.</title>
        <authorList>
            <person name="Chen Z.Jr."/>
            <person name="Lei X."/>
            <person name="Lai Q."/>
            <person name="Li Y."/>
            <person name="Zhang B."/>
            <person name="Zhang J."/>
            <person name="Zhang H."/>
            <person name="Yang L."/>
            <person name="Zheng W."/>
            <person name="Tian Y."/>
            <person name="Yu Z."/>
            <person name="Xu H.Jr."/>
            <person name="Zheng T."/>
        </authorList>
    </citation>
    <scope>NUCLEOTIDE SEQUENCE [LARGE SCALE GENOMIC DNA]</scope>
    <source>
        <strain evidence="15 16">KD52</strain>
    </source>
</reference>
<gene>
    <name evidence="15" type="ORF">IX84_18435</name>
</gene>
<feature type="domain" description="TonB-dependent receptor plug" evidence="14">
    <location>
        <begin position="65"/>
        <end position="167"/>
    </location>
</feature>
<dbReference type="PANTHER" id="PTHR30069">
    <property type="entry name" value="TONB-DEPENDENT OUTER MEMBRANE RECEPTOR"/>
    <property type="match status" value="1"/>
</dbReference>
<dbReference type="GO" id="GO:0044718">
    <property type="term" value="P:siderophore transmembrane transport"/>
    <property type="evidence" value="ECO:0007669"/>
    <property type="project" value="TreeGrafter"/>
</dbReference>